<dbReference type="RefSeq" id="XP_013314144.1">
    <property type="nucleotide sequence ID" value="XM_013458690.1"/>
</dbReference>
<reference evidence="1 2" key="1">
    <citation type="submission" date="2015-01" db="EMBL/GenBank/DDBJ databases">
        <title>The Genome Sequence of Exophiala xenobiotica CBS118157.</title>
        <authorList>
            <consortium name="The Broad Institute Genomics Platform"/>
            <person name="Cuomo C."/>
            <person name="de Hoog S."/>
            <person name="Gorbushina A."/>
            <person name="Stielow B."/>
            <person name="Teixiera M."/>
            <person name="Abouelleil A."/>
            <person name="Chapman S.B."/>
            <person name="Priest M."/>
            <person name="Young S.K."/>
            <person name="Wortman J."/>
            <person name="Nusbaum C."/>
            <person name="Birren B."/>
        </authorList>
    </citation>
    <scope>NUCLEOTIDE SEQUENCE [LARGE SCALE GENOMIC DNA]</scope>
    <source>
        <strain evidence="1 2">CBS 118157</strain>
    </source>
</reference>
<dbReference type="GeneID" id="25331028"/>
<dbReference type="Proteomes" id="UP000054342">
    <property type="component" value="Unassembled WGS sequence"/>
</dbReference>
<accession>A0A0D2EG24</accession>
<proteinExistence type="predicted"/>
<protein>
    <submittedName>
        <fullName evidence="1">Uncharacterized protein</fullName>
    </submittedName>
</protein>
<gene>
    <name evidence="1" type="ORF">PV05_09120</name>
</gene>
<evidence type="ECO:0000313" key="1">
    <source>
        <dbReference type="EMBL" id="KIW53560.1"/>
    </source>
</evidence>
<dbReference type="STRING" id="348802.A0A0D2EG24"/>
<dbReference type="EMBL" id="KN847321">
    <property type="protein sequence ID" value="KIW53560.1"/>
    <property type="molecule type" value="Genomic_DNA"/>
</dbReference>
<organism evidence="1 2">
    <name type="scientific">Exophiala xenobiotica</name>
    <dbReference type="NCBI Taxonomy" id="348802"/>
    <lineage>
        <taxon>Eukaryota</taxon>
        <taxon>Fungi</taxon>
        <taxon>Dikarya</taxon>
        <taxon>Ascomycota</taxon>
        <taxon>Pezizomycotina</taxon>
        <taxon>Eurotiomycetes</taxon>
        <taxon>Chaetothyriomycetidae</taxon>
        <taxon>Chaetothyriales</taxon>
        <taxon>Herpotrichiellaceae</taxon>
        <taxon>Exophiala</taxon>
    </lineage>
</organism>
<keyword evidence="2" id="KW-1185">Reference proteome</keyword>
<dbReference type="AlphaFoldDB" id="A0A0D2EG24"/>
<dbReference type="OrthoDB" id="4161723at2759"/>
<evidence type="ECO:0000313" key="2">
    <source>
        <dbReference type="Proteomes" id="UP000054342"/>
    </source>
</evidence>
<dbReference type="HOGENOM" id="CLU_444831_0_0_1"/>
<sequence>MGAVAFTPPLRSAEKSLAEAKFTVVGFMLPFQCVIGAPLARRVGLCFERFQMPSSARIEFLQRGTAKREYIYQDTASSTKGSQSIRYSIEQMCLGRVSPGATWELPTYYVTLDDAPSLRRFVMQEFEQIESVRDIVTLTGDLPNVWAATCQEYTSWRWPLISECVLELIDTIIKGPHSALKEFDRALRTNPDHTLLTPGASRVEFYVFGGRRIRINGPPDQRVPGPSVVEILKDDDEFVVRLAKSSTNPREIRQELLSRFNPSARHEADLTPQRNAGCCWYPLFPRARVAAGFPIPGRPRKRKDLTIAVGLDLQGLEVSFAVLSHICGLEYSAFHGDNFVLRGELTALYPIYAQGGSVQWHLKFLAKTRPDNPDNVADDMKNDMNDGISEFDVEPEDQGMPVSIVAVEDLPKASRHFVGLWPEAQITLGTRKHKYSKIQWSSNDEKTEISRKDGTSFSIGLGLKGFGTLTASRSFKIGRTRVSPAQKPKSFIERLVSSSEEPVILYSSNEKKAWMVPMVTVLLHLAHARAAYLSAKARKYGVGLKYRIPFCQSEPSGATSALKTILQQKDAPVIEERSKHCRNILSISGWRFLSEMRIAPGIPVSFHKFEGAIS</sequence>
<name>A0A0D2EG24_9EURO</name>